<evidence type="ECO:0000256" key="6">
    <source>
        <dbReference type="ARBA" id="ARBA00037948"/>
    </source>
</evidence>
<dbReference type="PANTHER" id="PTHR24388">
    <property type="entry name" value="ZINC FINGER PROTEIN"/>
    <property type="match status" value="1"/>
</dbReference>
<feature type="domain" description="C2H2-type" evidence="9">
    <location>
        <begin position="179"/>
        <end position="206"/>
    </location>
</feature>
<protein>
    <recommendedName>
        <fullName evidence="9">C2H2-type domain-containing protein</fullName>
    </recommendedName>
</protein>
<keyword evidence="1" id="KW-0479">Metal-binding</keyword>
<dbReference type="PANTHER" id="PTHR24388:SF104">
    <property type="entry name" value="AT-RICH BINDING PROTEIN-RELATED"/>
    <property type="match status" value="1"/>
</dbReference>
<feature type="compositionally biased region" description="Polar residues" evidence="8">
    <location>
        <begin position="42"/>
        <end position="74"/>
    </location>
</feature>
<evidence type="ECO:0000259" key="9">
    <source>
        <dbReference type="PROSITE" id="PS50157"/>
    </source>
</evidence>
<evidence type="ECO:0000256" key="4">
    <source>
        <dbReference type="ARBA" id="ARBA00022833"/>
    </source>
</evidence>
<dbReference type="FunFam" id="3.30.160.60:FF:000446">
    <property type="entry name" value="Zinc finger protein"/>
    <property type="match status" value="1"/>
</dbReference>
<dbReference type="Proteomes" id="UP001054837">
    <property type="component" value="Unassembled WGS sequence"/>
</dbReference>
<feature type="domain" description="C2H2-type" evidence="9">
    <location>
        <begin position="235"/>
        <end position="263"/>
    </location>
</feature>
<keyword evidence="4" id="KW-0862">Zinc</keyword>
<evidence type="ECO:0000256" key="5">
    <source>
        <dbReference type="ARBA" id="ARBA00023242"/>
    </source>
</evidence>
<dbReference type="GO" id="GO:0000981">
    <property type="term" value="F:DNA-binding transcription factor activity, RNA polymerase II-specific"/>
    <property type="evidence" value="ECO:0007669"/>
    <property type="project" value="TreeGrafter"/>
</dbReference>
<evidence type="ECO:0000256" key="7">
    <source>
        <dbReference type="PROSITE-ProRule" id="PRU00042"/>
    </source>
</evidence>
<dbReference type="InterPro" id="IPR050527">
    <property type="entry name" value="Snail/Krueppel_Znf"/>
</dbReference>
<feature type="region of interest" description="Disordered" evidence="8">
    <location>
        <begin position="1"/>
        <end position="74"/>
    </location>
</feature>
<dbReference type="EMBL" id="BPLQ01003983">
    <property type="protein sequence ID" value="GIY04841.1"/>
    <property type="molecule type" value="Genomic_DNA"/>
</dbReference>
<proteinExistence type="inferred from homology"/>
<feature type="domain" description="C2H2-type" evidence="9">
    <location>
        <begin position="207"/>
        <end position="234"/>
    </location>
</feature>
<sequence length="344" mass="38307">MQNRPGTGNATSSEPPADIFHRMSGRPNPVNFDMGAEGGQNAVRSSENIHQSADSFFSQRTSNKKNISNTNDSVSGCSIGTKKMRYREINPNEISCQPLDLSIRRASYETDGIIGGEIGSCQKTQSNTSASSTECSSSALKSSKNSTDKGKMCDVCKEELSSLYGLKRHMVIHTGEKPFVCNTCKRAFSRSSNLKRHMRIHSGETPYSCEMCQRKYNQSSNLNSRKSIHSGIKPHHCDYCDFETAKKGSLNRHLKSQHSEHKEKCSVCCDYFYSKKSLQSHKCKKTNSISRANLEDYSPVYTNVTPTSLPLNEMLQNAINRAEWRSGSVLGPYPRGPWIETTLG</sequence>
<dbReference type="Gene3D" id="3.30.160.60">
    <property type="entry name" value="Classic Zinc Finger"/>
    <property type="match status" value="4"/>
</dbReference>
<dbReference type="PROSITE" id="PS50157">
    <property type="entry name" value="ZINC_FINGER_C2H2_2"/>
    <property type="match status" value="4"/>
</dbReference>
<accession>A0AAV4Q9T1</accession>
<keyword evidence="2" id="KW-0677">Repeat</keyword>
<dbReference type="FunFam" id="3.30.160.60:FF:000912">
    <property type="entry name" value="Zinc finger protein 660"/>
    <property type="match status" value="1"/>
</dbReference>
<comment type="similarity">
    <text evidence="6">Belongs to the snail C2H2-type zinc-finger protein family.</text>
</comment>
<evidence type="ECO:0000256" key="1">
    <source>
        <dbReference type="ARBA" id="ARBA00022723"/>
    </source>
</evidence>
<evidence type="ECO:0000256" key="2">
    <source>
        <dbReference type="ARBA" id="ARBA00022737"/>
    </source>
</evidence>
<feature type="region of interest" description="Disordered" evidence="8">
    <location>
        <begin position="122"/>
        <end position="150"/>
    </location>
</feature>
<dbReference type="PROSITE" id="PS00028">
    <property type="entry name" value="ZINC_FINGER_C2H2_1"/>
    <property type="match status" value="2"/>
</dbReference>
<keyword evidence="11" id="KW-1185">Reference proteome</keyword>
<dbReference type="InterPro" id="IPR013087">
    <property type="entry name" value="Znf_C2H2_type"/>
</dbReference>
<organism evidence="10 11">
    <name type="scientific">Caerostris darwini</name>
    <dbReference type="NCBI Taxonomy" id="1538125"/>
    <lineage>
        <taxon>Eukaryota</taxon>
        <taxon>Metazoa</taxon>
        <taxon>Ecdysozoa</taxon>
        <taxon>Arthropoda</taxon>
        <taxon>Chelicerata</taxon>
        <taxon>Arachnida</taxon>
        <taxon>Araneae</taxon>
        <taxon>Araneomorphae</taxon>
        <taxon>Entelegynae</taxon>
        <taxon>Araneoidea</taxon>
        <taxon>Araneidae</taxon>
        <taxon>Caerostris</taxon>
    </lineage>
</organism>
<reference evidence="10 11" key="1">
    <citation type="submission" date="2021-06" db="EMBL/GenBank/DDBJ databases">
        <title>Caerostris darwini draft genome.</title>
        <authorList>
            <person name="Kono N."/>
            <person name="Arakawa K."/>
        </authorList>
    </citation>
    <scope>NUCLEOTIDE SEQUENCE [LARGE SCALE GENOMIC DNA]</scope>
</reference>
<comment type="caution">
    <text evidence="10">The sequence shown here is derived from an EMBL/GenBank/DDBJ whole genome shotgun (WGS) entry which is preliminary data.</text>
</comment>
<dbReference type="Pfam" id="PF00096">
    <property type="entry name" value="zf-C2H2"/>
    <property type="match status" value="1"/>
</dbReference>
<dbReference type="GO" id="GO:0005634">
    <property type="term" value="C:nucleus"/>
    <property type="evidence" value="ECO:0007669"/>
    <property type="project" value="UniProtKB-ARBA"/>
</dbReference>
<gene>
    <name evidence="10" type="ORF">CDAR_532311</name>
</gene>
<dbReference type="SMART" id="SM00355">
    <property type="entry name" value="ZnF_C2H2"/>
    <property type="match status" value="4"/>
</dbReference>
<feature type="compositionally biased region" description="Low complexity" evidence="8">
    <location>
        <begin position="126"/>
        <end position="145"/>
    </location>
</feature>
<evidence type="ECO:0000256" key="8">
    <source>
        <dbReference type="SAM" id="MobiDB-lite"/>
    </source>
</evidence>
<evidence type="ECO:0000256" key="3">
    <source>
        <dbReference type="ARBA" id="ARBA00022771"/>
    </source>
</evidence>
<name>A0AAV4Q9T1_9ARAC</name>
<feature type="compositionally biased region" description="Polar residues" evidence="8">
    <location>
        <begin position="1"/>
        <end position="14"/>
    </location>
</feature>
<feature type="domain" description="C2H2-type" evidence="9">
    <location>
        <begin position="151"/>
        <end position="178"/>
    </location>
</feature>
<evidence type="ECO:0000313" key="11">
    <source>
        <dbReference type="Proteomes" id="UP001054837"/>
    </source>
</evidence>
<evidence type="ECO:0000313" key="10">
    <source>
        <dbReference type="EMBL" id="GIY04841.1"/>
    </source>
</evidence>
<dbReference type="SUPFAM" id="SSF57667">
    <property type="entry name" value="beta-beta-alpha zinc fingers"/>
    <property type="match status" value="3"/>
</dbReference>
<dbReference type="InterPro" id="IPR036236">
    <property type="entry name" value="Znf_C2H2_sf"/>
</dbReference>
<keyword evidence="3 7" id="KW-0863">Zinc-finger</keyword>
<dbReference type="GO" id="GO:0000978">
    <property type="term" value="F:RNA polymerase II cis-regulatory region sequence-specific DNA binding"/>
    <property type="evidence" value="ECO:0007669"/>
    <property type="project" value="TreeGrafter"/>
</dbReference>
<keyword evidence="5" id="KW-0539">Nucleus</keyword>
<dbReference type="GO" id="GO:0008270">
    <property type="term" value="F:zinc ion binding"/>
    <property type="evidence" value="ECO:0007669"/>
    <property type="project" value="UniProtKB-KW"/>
</dbReference>
<dbReference type="AlphaFoldDB" id="A0AAV4Q9T1"/>